<dbReference type="EMBL" id="BK015488">
    <property type="protein sequence ID" value="DAE09479.1"/>
    <property type="molecule type" value="Genomic_DNA"/>
</dbReference>
<proteinExistence type="predicted"/>
<protein>
    <submittedName>
        <fullName evidence="1">Uncharacterized protein</fullName>
    </submittedName>
</protein>
<organism evidence="1">
    <name type="scientific">Siphoviridae sp. ct96x5</name>
    <dbReference type="NCBI Taxonomy" id="2825367"/>
    <lineage>
        <taxon>Viruses</taxon>
        <taxon>Duplodnaviria</taxon>
        <taxon>Heunggongvirae</taxon>
        <taxon>Uroviricota</taxon>
        <taxon>Caudoviricetes</taxon>
    </lineage>
</organism>
<reference evidence="1" key="1">
    <citation type="journal article" date="2021" name="Proc. Natl. Acad. Sci. U.S.A.">
        <title>A Catalog of Tens of Thousands of Viruses from Human Metagenomes Reveals Hidden Associations with Chronic Diseases.</title>
        <authorList>
            <person name="Tisza M.J."/>
            <person name="Buck C.B."/>
        </authorList>
    </citation>
    <scope>NUCLEOTIDE SEQUENCE</scope>
    <source>
        <strain evidence="1">Ct96x5</strain>
    </source>
</reference>
<accession>A0A8S5PQQ4</accession>
<sequence length="124" mass="14756">MKRNHSETIADFIKYIDEAKVAFDIAQKGLHEQEAIECDILHKMELGCTYEERCRLATKLTACLKERRYYKDIIDQTQPVMEWSNDGRNAAAFNQIKQMLGKVRKSEKYMETRTYRPRTDKVMW</sequence>
<evidence type="ECO:0000313" key="1">
    <source>
        <dbReference type="EMBL" id="DAE09479.1"/>
    </source>
</evidence>
<name>A0A8S5PQQ4_9CAUD</name>